<evidence type="ECO:0000313" key="3">
    <source>
        <dbReference type="Proteomes" id="UP000318741"/>
    </source>
</evidence>
<gene>
    <name evidence="2" type="ORF">CA12_12950</name>
</gene>
<dbReference type="AlphaFoldDB" id="A0A517P778"/>
<evidence type="ECO:0000313" key="2">
    <source>
        <dbReference type="EMBL" id="QDT15213.1"/>
    </source>
</evidence>
<feature type="region of interest" description="Disordered" evidence="1">
    <location>
        <begin position="1"/>
        <end position="34"/>
    </location>
</feature>
<keyword evidence="3" id="KW-1185">Reference proteome</keyword>
<dbReference type="Proteomes" id="UP000318741">
    <property type="component" value="Chromosome"/>
</dbReference>
<feature type="compositionally biased region" description="Low complexity" evidence="1">
    <location>
        <begin position="92"/>
        <end position="107"/>
    </location>
</feature>
<proteinExistence type="predicted"/>
<feature type="compositionally biased region" description="Low complexity" evidence="1">
    <location>
        <begin position="1"/>
        <end position="22"/>
    </location>
</feature>
<accession>A0A517P778</accession>
<feature type="region of interest" description="Disordered" evidence="1">
    <location>
        <begin position="54"/>
        <end position="73"/>
    </location>
</feature>
<sequence length="107" mass="10997">MVARSARLSAVRSSAAGLSAPRAIRRPAPPRTATEADLDSFDAFAGAARILVGPPRAEPTPVEPPFRGLSGANWLSGPMRAAARARRDARRAAAARAGEAGAARRAA</sequence>
<dbReference type="RefSeq" id="WP_145358031.1">
    <property type="nucleotide sequence ID" value="NZ_CP036265.1"/>
</dbReference>
<reference evidence="2 3" key="1">
    <citation type="submission" date="2019-02" db="EMBL/GenBank/DDBJ databases">
        <title>Deep-cultivation of Planctomycetes and their phenomic and genomic characterization uncovers novel biology.</title>
        <authorList>
            <person name="Wiegand S."/>
            <person name="Jogler M."/>
            <person name="Boedeker C."/>
            <person name="Pinto D."/>
            <person name="Vollmers J."/>
            <person name="Rivas-Marin E."/>
            <person name="Kohn T."/>
            <person name="Peeters S.H."/>
            <person name="Heuer A."/>
            <person name="Rast P."/>
            <person name="Oberbeckmann S."/>
            <person name="Bunk B."/>
            <person name="Jeske O."/>
            <person name="Meyerdierks A."/>
            <person name="Storesund J.E."/>
            <person name="Kallscheuer N."/>
            <person name="Luecker S."/>
            <person name="Lage O.M."/>
            <person name="Pohl T."/>
            <person name="Merkel B.J."/>
            <person name="Hornburger P."/>
            <person name="Mueller R.-W."/>
            <person name="Bruemmer F."/>
            <person name="Labrenz M."/>
            <person name="Spormann A.M."/>
            <person name="Op den Camp H."/>
            <person name="Overmann J."/>
            <person name="Amann R."/>
            <person name="Jetten M.S.M."/>
            <person name="Mascher T."/>
            <person name="Medema M.H."/>
            <person name="Devos D.P."/>
            <person name="Kaster A.-K."/>
            <person name="Ovreas L."/>
            <person name="Rohde M."/>
            <person name="Galperin M.Y."/>
            <person name="Jogler C."/>
        </authorList>
    </citation>
    <scope>NUCLEOTIDE SEQUENCE [LARGE SCALE GENOMIC DNA]</scope>
    <source>
        <strain evidence="2 3">CA12</strain>
    </source>
</reference>
<dbReference type="KEGG" id="acaf:CA12_12950"/>
<name>A0A517P778_9PLAN</name>
<feature type="region of interest" description="Disordered" evidence="1">
    <location>
        <begin position="85"/>
        <end position="107"/>
    </location>
</feature>
<protein>
    <submittedName>
        <fullName evidence="2">Uncharacterized protein</fullName>
    </submittedName>
</protein>
<organism evidence="2 3">
    <name type="scientific">Alienimonas californiensis</name>
    <dbReference type="NCBI Taxonomy" id="2527989"/>
    <lineage>
        <taxon>Bacteria</taxon>
        <taxon>Pseudomonadati</taxon>
        <taxon>Planctomycetota</taxon>
        <taxon>Planctomycetia</taxon>
        <taxon>Planctomycetales</taxon>
        <taxon>Planctomycetaceae</taxon>
        <taxon>Alienimonas</taxon>
    </lineage>
</organism>
<dbReference type="EMBL" id="CP036265">
    <property type="protein sequence ID" value="QDT15213.1"/>
    <property type="molecule type" value="Genomic_DNA"/>
</dbReference>
<evidence type="ECO:0000256" key="1">
    <source>
        <dbReference type="SAM" id="MobiDB-lite"/>
    </source>
</evidence>